<dbReference type="Pfam" id="PF23981">
    <property type="entry name" value="DUF7305"/>
    <property type="match status" value="2"/>
</dbReference>
<gene>
    <name evidence="4" type="ORF">caldi_19590</name>
</gene>
<keyword evidence="5" id="KW-1185">Reference proteome</keyword>
<dbReference type="AlphaFoldDB" id="A0AA35CK98"/>
<dbReference type="EMBL" id="AP025628">
    <property type="protein sequence ID" value="BDG60869.1"/>
    <property type="molecule type" value="Genomic_DNA"/>
</dbReference>
<organism evidence="4 5">
    <name type="scientific">Caldinitratiruptor microaerophilus</name>
    <dbReference type="NCBI Taxonomy" id="671077"/>
    <lineage>
        <taxon>Bacteria</taxon>
        <taxon>Bacillati</taxon>
        <taxon>Bacillota</taxon>
        <taxon>Clostridia</taxon>
        <taxon>Eubacteriales</taxon>
        <taxon>Symbiobacteriaceae</taxon>
        <taxon>Caldinitratiruptor</taxon>
    </lineage>
</organism>
<protein>
    <recommendedName>
        <fullName evidence="6">PilX N-terminal</fullName>
    </recommendedName>
</protein>
<feature type="compositionally biased region" description="Low complexity" evidence="1">
    <location>
        <begin position="384"/>
        <end position="394"/>
    </location>
</feature>
<feature type="domain" description="DUF7305" evidence="3">
    <location>
        <begin position="262"/>
        <end position="370"/>
    </location>
</feature>
<dbReference type="RefSeq" id="WP_264841557.1">
    <property type="nucleotide sequence ID" value="NZ_AP025628.1"/>
</dbReference>
<evidence type="ECO:0000256" key="1">
    <source>
        <dbReference type="SAM" id="MobiDB-lite"/>
    </source>
</evidence>
<evidence type="ECO:0008006" key="6">
    <source>
        <dbReference type="Google" id="ProtNLM"/>
    </source>
</evidence>
<evidence type="ECO:0000313" key="5">
    <source>
        <dbReference type="Proteomes" id="UP001163687"/>
    </source>
</evidence>
<dbReference type="InterPro" id="IPR055729">
    <property type="entry name" value="DUF7305"/>
</dbReference>
<dbReference type="SUPFAM" id="SSF51126">
    <property type="entry name" value="Pectin lyase-like"/>
    <property type="match status" value="1"/>
</dbReference>
<dbReference type="InterPro" id="IPR025746">
    <property type="entry name" value="PilX_N_dom"/>
</dbReference>
<proteinExistence type="predicted"/>
<dbReference type="Pfam" id="PF14341">
    <property type="entry name" value="PilX_N"/>
    <property type="match status" value="1"/>
</dbReference>
<accession>A0AA35CK98</accession>
<dbReference type="KEGG" id="cmic:caldi_19590"/>
<name>A0AA35CK98_9FIRM</name>
<evidence type="ECO:0000259" key="2">
    <source>
        <dbReference type="Pfam" id="PF14341"/>
    </source>
</evidence>
<dbReference type="InterPro" id="IPR011050">
    <property type="entry name" value="Pectin_lyase_fold/virulence"/>
</dbReference>
<dbReference type="Proteomes" id="UP001163687">
    <property type="component" value="Chromosome"/>
</dbReference>
<reference evidence="4" key="1">
    <citation type="submission" date="2022-03" db="EMBL/GenBank/DDBJ databases">
        <title>Complete genome sequence of Caldinitratiruptor microaerophilus.</title>
        <authorList>
            <person name="Mukaiyama R."/>
            <person name="Nishiyama T."/>
            <person name="Ueda K."/>
        </authorList>
    </citation>
    <scope>NUCLEOTIDE SEQUENCE</scope>
    <source>
        <strain evidence="4">JCM 16183</strain>
    </source>
</reference>
<feature type="domain" description="DUF7305" evidence="3">
    <location>
        <begin position="180"/>
        <end position="257"/>
    </location>
</feature>
<feature type="region of interest" description="Disordered" evidence="1">
    <location>
        <begin position="170"/>
        <end position="189"/>
    </location>
</feature>
<sequence length="394" mass="42221">MRHTGPESARGSALVWVLVVAAVLSLLAAAVARANVFGLRSATFWQERLQAFYAAESGLNVALYRLWELRETLPAPGSTDCTKSPWFESSPNDFPGKPDTGYRVCVEEGPGGRVLVARGYSGRSTRTVRLTLRRPRSAAEYFPEDRQENGVIDAGDGEWEWPEVALPDLAPPSGTPEEPELAGDPATMPPGTYRYDKLEVEKNATLRIQGPATIYVKEDVRVKDNAVLEVTGSGAVSIYVKGDFDLANRARLVRTQETALYVGKGVKWENNARVEGSGRLLIVLGGDLEVENGVAVNSGASADAMGIYLTTDASHKVKLKNNATFVGGLYAPTAAKVEIENNASLVGATVGETVTLDKNATTAWDPRVQDAPAPEAGGTGGGTWVADWGTWNEE</sequence>
<evidence type="ECO:0000259" key="3">
    <source>
        <dbReference type="Pfam" id="PF23981"/>
    </source>
</evidence>
<feature type="region of interest" description="Disordered" evidence="1">
    <location>
        <begin position="368"/>
        <end position="394"/>
    </location>
</feature>
<evidence type="ECO:0000313" key="4">
    <source>
        <dbReference type="EMBL" id="BDG60869.1"/>
    </source>
</evidence>
<feature type="domain" description="Type 4 fimbrial biogenesis protein PilX N-terminal" evidence="2">
    <location>
        <begin position="10"/>
        <end position="60"/>
    </location>
</feature>